<evidence type="ECO:0000313" key="2">
    <source>
        <dbReference type="EMBL" id="VFQ77877.1"/>
    </source>
</evidence>
<protein>
    <submittedName>
        <fullName evidence="2">Uncharacterized protein</fullName>
    </submittedName>
</protein>
<name>A0A484LNP5_9ASTE</name>
<organism evidence="2 3">
    <name type="scientific">Cuscuta campestris</name>
    <dbReference type="NCBI Taxonomy" id="132261"/>
    <lineage>
        <taxon>Eukaryota</taxon>
        <taxon>Viridiplantae</taxon>
        <taxon>Streptophyta</taxon>
        <taxon>Embryophyta</taxon>
        <taxon>Tracheophyta</taxon>
        <taxon>Spermatophyta</taxon>
        <taxon>Magnoliopsida</taxon>
        <taxon>eudicotyledons</taxon>
        <taxon>Gunneridae</taxon>
        <taxon>Pentapetalae</taxon>
        <taxon>asterids</taxon>
        <taxon>lamiids</taxon>
        <taxon>Solanales</taxon>
        <taxon>Convolvulaceae</taxon>
        <taxon>Cuscuteae</taxon>
        <taxon>Cuscuta</taxon>
        <taxon>Cuscuta subgen. Grammica</taxon>
        <taxon>Cuscuta sect. Cleistogrammica</taxon>
    </lineage>
</organism>
<dbReference type="AlphaFoldDB" id="A0A484LNP5"/>
<gene>
    <name evidence="2" type="ORF">CCAM_LOCUS19653</name>
</gene>
<dbReference type="EMBL" id="OOIL02001734">
    <property type="protein sequence ID" value="VFQ77877.1"/>
    <property type="molecule type" value="Genomic_DNA"/>
</dbReference>
<sequence length="70" mass="8013">MSLLWSPSPAQPKLWTTHRRGEGSLEPRKRKKVLVPTLSDWMQFWPCARQNSRAENLPSTALLVGKVMIV</sequence>
<keyword evidence="3" id="KW-1185">Reference proteome</keyword>
<proteinExistence type="predicted"/>
<accession>A0A484LNP5</accession>
<dbReference type="Proteomes" id="UP000595140">
    <property type="component" value="Unassembled WGS sequence"/>
</dbReference>
<evidence type="ECO:0000256" key="1">
    <source>
        <dbReference type="SAM" id="MobiDB-lite"/>
    </source>
</evidence>
<reference evidence="2 3" key="1">
    <citation type="submission" date="2018-04" db="EMBL/GenBank/DDBJ databases">
        <authorList>
            <person name="Vogel A."/>
        </authorList>
    </citation>
    <scope>NUCLEOTIDE SEQUENCE [LARGE SCALE GENOMIC DNA]</scope>
</reference>
<evidence type="ECO:0000313" key="3">
    <source>
        <dbReference type="Proteomes" id="UP000595140"/>
    </source>
</evidence>
<feature type="region of interest" description="Disordered" evidence="1">
    <location>
        <begin position="1"/>
        <end position="28"/>
    </location>
</feature>